<sequence>MPAYLMVPRHSGIKGPASSWSSQVILMASDQCAVGADGKLLPAAQINFFNDPDDMVPISGPDAPTGRGHRVKSIGRMKASIQAEQNVDNEGNLIVKRARQPRHSQKGTARASRTASVASTPAPMDIDTDCSDSDFAGDPSDDDTEDGSMGNISNGELADSLPTKFVPEISKAKTRSKAALRAAAKSKPTKRAATDNDSAIPPKNRRMSQTDPDLTDGKVPEALKTKKRNPIYHFYTDITTTMEGQAVAGSRYYKCCHTGKICQITAKMNYSLTGLINHLRNNVPPMYQLYEILKARLPALPTEEEISIASGTKKLGYEGMAKYLQGLSKSDGSIAAAFAAQVEKAKGPFDQKEFERLLVEWIIACDQPFEEVERPQLRRLLEYTHHSIKPLHVPHRTTIKTRIMKMGEDKVEDIKRMFSELKGKVSISLDAWTSSNHYAFLAIVAHYVTNDGHLRKQYSLELVPKYLLDTEELLIGFRELHGEHSGENLAEVVWDTLLTFGVLKKIVAFVMDNTSNNDTMLTALEARFQDESIIFSAHRSRLRCMPHTIHLAALKLLKGVGAISESESNHAGSRSGDYQETVNIYLRQEYDAEATHQIGDDLVSLAQPDKGIPHALDRLRKIVRAVRVSPQRRQTWLQAVAESLAEADSSASALMLILDVRTRWTSTHQMLRRALDHRNCLDDWVDRQREVRPLELKPSDWDALSLLEDWLQAFRDATTSMSATRFPMLSTGHATFRGLQDHIKRILRSLPDSVSPRMKQALTDAHMKLAEYYEKFDQSPFYTWAALLDPRIGYKGVVADYEDDPTLKVYLEKCKQDLETHFNEEYKHQTSVPSREGSSASILSTNSTAKYDFTSRYKQRERPPIDELQEFWKLEPEDFDTCDPIDWWFNHRLQFPHLYQLALDVLSIPGSAVAVERVFSGGRDTISMRRSSLNTDTISSLMLLKHYLRLDS</sequence>
<proteinExistence type="predicted"/>
<protein>
    <submittedName>
        <fullName evidence="1">Uncharacterized protein</fullName>
    </submittedName>
</protein>
<keyword evidence="2" id="KW-1185">Reference proteome</keyword>
<name>A0ACB7IPX5_PLECO</name>
<evidence type="ECO:0000313" key="2">
    <source>
        <dbReference type="Proteomes" id="UP000824881"/>
    </source>
</evidence>
<accession>A0ACB7IPX5</accession>
<gene>
    <name evidence="1" type="ORF">CCMSSC00406_0006363</name>
</gene>
<dbReference type="EMBL" id="WQMT02000007">
    <property type="protein sequence ID" value="KAG9220298.1"/>
    <property type="molecule type" value="Genomic_DNA"/>
</dbReference>
<evidence type="ECO:0000313" key="1">
    <source>
        <dbReference type="EMBL" id="KAG9220298.1"/>
    </source>
</evidence>
<organism evidence="1 2">
    <name type="scientific">Pleurotus cornucopiae</name>
    <name type="common">Cornucopia mushroom</name>
    <dbReference type="NCBI Taxonomy" id="5321"/>
    <lineage>
        <taxon>Eukaryota</taxon>
        <taxon>Fungi</taxon>
        <taxon>Dikarya</taxon>
        <taxon>Basidiomycota</taxon>
        <taxon>Agaricomycotina</taxon>
        <taxon>Agaricomycetes</taxon>
        <taxon>Agaricomycetidae</taxon>
        <taxon>Agaricales</taxon>
        <taxon>Pleurotineae</taxon>
        <taxon>Pleurotaceae</taxon>
        <taxon>Pleurotus</taxon>
    </lineage>
</organism>
<reference evidence="1 2" key="1">
    <citation type="journal article" date="2021" name="Appl. Environ. Microbiol.">
        <title>Genetic linkage and physical mapping for an oyster mushroom Pleurotus cornucopiae and QTL analysis for the trait cap color.</title>
        <authorList>
            <person name="Zhang Y."/>
            <person name="Gao W."/>
            <person name="Sonnenberg A."/>
            <person name="Chen Q."/>
            <person name="Zhang J."/>
            <person name="Huang C."/>
        </authorList>
    </citation>
    <scope>NUCLEOTIDE SEQUENCE [LARGE SCALE GENOMIC DNA]</scope>
    <source>
        <strain evidence="1">CCMSSC00406</strain>
    </source>
</reference>
<dbReference type="Proteomes" id="UP000824881">
    <property type="component" value="Unassembled WGS sequence"/>
</dbReference>
<comment type="caution">
    <text evidence="1">The sequence shown here is derived from an EMBL/GenBank/DDBJ whole genome shotgun (WGS) entry which is preliminary data.</text>
</comment>